<organism evidence="2 3">
    <name type="scientific">Streptomyces triticagri</name>
    <dbReference type="NCBI Taxonomy" id="2293568"/>
    <lineage>
        <taxon>Bacteria</taxon>
        <taxon>Bacillati</taxon>
        <taxon>Actinomycetota</taxon>
        <taxon>Actinomycetes</taxon>
        <taxon>Kitasatosporales</taxon>
        <taxon>Streptomycetaceae</taxon>
        <taxon>Streptomyces</taxon>
    </lineage>
</organism>
<evidence type="ECO:0000313" key="3">
    <source>
        <dbReference type="Proteomes" id="UP000263094"/>
    </source>
</evidence>
<comment type="caution">
    <text evidence="2">The sequence shown here is derived from an EMBL/GenBank/DDBJ whole genome shotgun (WGS) entry which is preliminary data.</text>
</comment>
<evidence type="ECO:0000259" key="1">
    <source>
        <dbReference type="PROSITE" id="PS51819"/>
    </source>
</evidence>
<dbReference type="PANTHER" id="PTHR36437">
    <property type="entry name" value="GLYOXALASE/BLEOMYCIN RESISTANCE PROTEIN/DIOXYGENASE"/>
    <property type="match status" value="1"/>
</dbReference>
<dbReference type="EMBL" id="QUAK01000081">
    <property type="protein sequence ID" value="RFU85877.1"/>
    <property type="molecule type" value="Genomic_DNA"/>
</dbReference>
<dbReference type="AlphaFoldDB" id="A0A372M6F7"/>
<accession>A0A372M6F7</accession>
<evidence type="ECO:0000313" key="2">
    <source>
        <dbReference type="EMBL" id="RFU85877.1"/>
    </source>
</evidence>
<dbReference type="RefSeq" id="WP_128556536.1">
    <property type="nucleotide sequence ID" value="NZ_QUAK01000081.1"/>
</dbReference>
<dbReference type="PANTHER" id="PTHR36437:SF2">
    <property type="entry name" value="GLYOXALASE_BLEOMYCIN RESISTANCE PROTEIN_DIOXYGENASE"/>
    <property type="match status" value="1"/>
</dbReference>
<dbReference type="Gene3D" id="3.10.180.10">
    <property type="entry name" value="2,3-Dihydroxybiphenyl 1,2-Dioxygenase, domain 1"/>
    <property type="match status" value="1"/>
</dbReference>
<dbReference type="InterPro" id="IPR004360">
    <property type="entry name" value="Glyas_Fos-R_dOase_dom"/>
</dbReference>
<protein>
    <submittedName>
        <fullName evidence="2">VOC family protein</fullName>
    </submittedName>
</protein>
<dbReference type="InterPro" id="IPR029068">
    <property type="entry name" value="Glyas_Bleomycin-R_OHBP_Dase"/>
</dbReference>
<proteinExistence type="predicted"/>
<gene>
    <name evidence="2" type="ORF">DY218_15125</name>
</gene>
<keyword evidence="3" id="KW-1185">Reference proteome</keyword>
<dbReference type="Proteomes" id="UP000263094">
    <property type="component" value="Unassembled WGS sequence"/>
</dbReference>
<reference evidence="2 3" key="1">
    <citation type="submission" date="2018-08" db="EMBL/GenBank/DDBJ databases">
        <title>Isolation, diversity and antifungal activity of Actinobacteria from wheat.</title>
        <authorList>
            <person name="Han C."/>
        </authorList>
    </citation>
    <scope>NUCLEOTIDE SEQUENCE [LARGE SCALE GENOMIC DNA]</scope>
    <source>
        <strain evidence="2 3">NEAU-YY421</strain>
    </source>
</reference>
<dbReference type="SUPFAM" id="SSF54593">
    <property type="entry name" value="Glyoxalase/Bleomycin resistance protein/Dihydroxybiphenyl dioxygenase"/>
    <property type="match status" value="1"/>
</dbReference>
<feature type="domain" description="VOC" evidence="1">
    <location>
        <begin position="3"/>
        <end position="129"/>
    </location>
</feature>
<dbReference type="InterPro" id="IPR037523">
    <property type="entry name" value="VOC_core"/>
</dbReference>
<sequence length="130" mass="13962">MIKVAMTSVYVKDVGKAHAFYTEVLGFETRNHLDMGDGTPFVTVGAAGAQRDLELLLEPGDSTVARTYTTALRNAGLPCIVLSVDDVRGEYERLTGLGVQFAQEPHQEGPVLTTVLDDTVGNLVQLIQVG</sequence>
<name>A0A372M6F7_9ACTN</name>
<dbReference type="OrthoDB" id="197463at2"/>
<dbReference type="PROSITE" id="PS51819">
    <property type="entry name" value="VOC"/>
    <property type="match status" value="1"/>
</dbReference>
<dbReference type="Pfam" id="PF00903">
    <property type="entry name" value="Glyoxalase"/>
    <property type="match status" value="1"/>
</dbReference>